<accession>A0A9X2K7R6</accession>
<keyword evidence="2" id="KW-1185">Reference proteome</keyword>
<dbReference type="Proteomes" id="UP001139648">
    <property type="component" value="Unassembled WGS sequence"/>
</dbReference>
<dbReference type="AlphaFoldDB" id="A0A9X2K7R6"/>
<reference evidence="1" key="1">
    <citation type="submission" date="2022-06" db="EMBL/GenBank/DDBJ databases">
        <title>Sequencing the genomes of 1000 actinobacteria strains.</title>
        <authorList>
            <person name="Klenk H.-P."/>
        </authorList>
    </citation>
    <scope>NUCLEOTIDE SEQUENCE</scope>
    <source>
        <strain evidence="1">DSM 46694</strain>
    </source>
</reference>
<name>A0A9X2K7R6_9ACTN</name>
<dbReference type="EMBL" id="JAMZEB010000002">
    <property type="protein sequence ID" value="MCP2363937.1"/>
    <property type="molecule type" value="Genomic_DNA"/>
</dbReference>
<organism evidence="1 2">
    <name type="scientific">Nonomuraea thailandensis</name>
    <dbReference type="NCBI Taxonomy" id="1188745"/>
    <lineage>
        <taxon>Bacteria</taxon>
        <taxon>Bacillati</taxon>
        <taxon>Actinomycetota</taxon>
        <taxon>Actinomycetes</taxon>
        <taxon>Streptosporangiales</taxon>
        <taxon>Streptosporangiaceae</taxon>
        <taxon>Nonomuraea</taxon>
    </lineage>
</organism>
<evidence type="ECO:0000313" key="2">
    <source>
        <dbReference type="Proteomes" id="UP001139648"/>
    </source>
</evidence>
<proteinExistence type="predicted"/>
<gene>
    <name evidence="1" type="ORF">HD597_010957</name>
</gene>
<dbReference type="RefSeq" id="WP_253755933.1">
    <property type="nucleotide sequence ID" value="NZ_BAABKA010000082.1"/>
</dbReference>
<protein>
    <submittedName>
        <fullName evidence="1">Uncharacterized protein</fullName>
    </submittedName>
</protein>
<sequence length="51" mass="5328">MHALHATVPAVPPVPPVPLWAGGAEVPPVLQAVSTTAPRRKVAMGFFMQQA</sequence>
<comment type="caution">
    <text evidence="1">The sequence shown here is derived from an EMBL/GenBank/DDBJ whole genome shotgun (WGS) entry which is preliminary data.</text>
</comment>
<evidence type="ECO:0000313" key="1">
    <source>
        <dbReference type="EMBL" id="MCP2363937.1"/>
    </source>
</evidence>